<dbReference type="PANTHER" id="PTHR30221:SF1">
    <property type="entry name" value="SMALL-CONDUCTANCE MECHANOSENSITIVE CHANNEL"/>
    <property type="match status" value="1"/>
</dbReference>
<evidence type="ECO:0000313" key="11">
    <source>
        <dbReference type="EMBL" id="PQL21085.1"/>
    </source>
</evidence>
<feature type="domain" description="Mechanosensitive ion channel MscS C-terminal" evidence="9">
    <location>
        <begin position="190"/>
        <end position="270"/>
    </location>
</feature>
<evidence type="ECO:0000256" key="6">
    <source>
        <dbReference type="ARBA" id="ARBA00023136"/>
    </source>
</evidence>
<dbReference type="Pfam" id="PF00924">
    <property type="entry name" value="MS_channel_2nd"/>
    <property type="match status" value="1"/>
</dbReference>
<dbReference type="InterPro" id="IPR023408">
    <property type="entry name" value="MscS_beta-dom_sf"/>
</dbReference>
<feature type="transmembrane region" description="Helical" evidence="7">
    <location>
        <begin position="98"/>
        <end position="129"/>
    </location>
</feature>
<keyword evidence="3" id="KW-1003">Cell membrane</keyword>
<dbReference type="GO" id="GO:0005886">
    <property type="term" value="C:plasma membrane"/>
    <property type="evidence" value="ECO:0007669"/>
    <property type="project" value="UniProtKB-SubCell"/>
</dbReference>
<dbReference type="SUPFAM" id="SSF82861">
    <property type="entry name" value="Mechanosensitive channel protein MscS (YggB), transmembrane region"/>
    <property type="match status" value="1"/>
</dbReference>
<comment type="subcellular location">
    <subcellularLocation>
        <location evidence="1">Cell membrane</location>
        <topology evidence="1">Multi-pass membrane protein</topology>
    </subcellularLocation>
</comment>
<comment type="similarity">
    <text evidence="2">Belongs to the MscS (TC 1.A.23) family.</text>
</comment>
<dbReference type="InterPro" id="IPR049278">
    <property type="entry name" value="MS_channel_C"/>
</dbReference>
<evidence type="ECO:0000256" key="1">
    <source>
        <dbReference type="ARBA" id="ARBA00004651"/>
    </source>
</evidence>
<dbReference type="InterPro" id="IPR010920">
    <property type="entry name" value="LSM_dom_sf"/>
</dbReference>
<evidence type="ECO:0000313" key="12">
    <source>
        <dbReference type="Proteomes" id="UP000237916"/>
    </source>
</evidence>
<dbReference type="EMBL" id="PPDB01000001">
    <property type="protein sequence ID" value="PQL21085.1"/>
    <property type="molecule type" value="Genomic_DNA"/>
</dbReference>
<dbReference type="SUPFAM" id="SSF50182">
    <property type="entry name" value="Sm-like ribonucleoproteins"/>
    <property type="match status" value="1"/>
</dbReference>
<comment type="caution">
    <text evidence="11">The sequence shown here is derived from an EMBL/GenBank/DDBJ whole genome shotgun (WGS) entry which is preliminary data.</text>
</comment>
<feature type="domain" description="Mechanosensitive ion channel transmembrane helices 2/3" evidence="10">
    <location>
        <begin position="74"/>
        <end position="114"/>
    </location>
</feature>
<dbReference type="InterPro" id="IPR006685">
    <property type="entry name" value="MscS_channel_2nd"/>
</dbReference>
<name>A0A2S7ZCY3_9FIRM</name>
<dbReference type="Gene3D" id="1.10.287.1260">
    <property type="match status" value="1"/>
</dbReference>
<evidence type="ECO:0000256" key="7">
    <source>
        <dbReference type="SAM" id="Phobius"/>
    </source>
</evidence>
<dbReference type="STRING" id="1298594.GCA_001312465_01190"/>
<dbReference type="Gene3D" id="2.30.30.60">
    <property type="match status" value="1"/>
</dbReference>
<dbReference type="OrthoDB" id="9809206at2"/>
<dbReference type="Proteomes" id="UP000237916">
    <property type="component" value="Unassembled WGS sequence"/>
</dbReference>
<feature type="transmembrane region" description="Helical" evidence="7">
    <location>
        <begin position="68"/>
        <end position="92"/>
    </location>
</feature>
<keyword evidence="5 7" id="KW-1133">Transmembrane helix</keyword>
<evidence type="ECO:0000256" key="5">
    <source>
        <dbReference type="ARBA" id="ARBA00022989"/>
    </source>
</evidence>
<gene>
    <name evidence="11" type="ORF">VEHSUH05_01295</name>
</gene>
<evidence type="ECO:0000256" key="2">
    <source>
        <dbReference type="ARBA" id="ARBA00008017"/>
    </source>
</evidence>
<evidence type="ECO:0000256" key="3">
    <source>
        <dbReference type="ARBA" id="ARBA00022475"/>
    </source>
</evidence>
<keyword evidence="4 7" id="KW-0812">Transmembrane</keyword>
<dbReference type="GO" id="GO:0008381">
    <property type="term" value="F:mechanosensitive monoatomic ion channel activity"/>
    <property type="evidence" value="ECO:0007669"/>
    <property type="project" value="InterPro"/>
</dbReference>
<dbReference type="PANTHER" id="PTHR30221">
    <property type="entry name" value="SMALL-CONDUCTANCE MECHANOSENSITIVE CHANNEL"/>
    <property type="match status" value="1"/>
</dbReference>
<dbReference type="InterPro" id="IPR049142">
    <property type="entry name" value="MS_channel_1st"/>
</dbReference>
<dbReference type="InterPro" id="IPR045275">
    <property type="entry name" value="MscS_archaea/bacteria_type"/>
</dbReference>
<keyword evidence="12" id="KW-1185">Reference proteome</keyword>
<dbReference type="Gene3D" id="3.30.70.100">
    <property type="match status" value="1"/>
</dbReference>
<accession>A0A2S7ZCY3</accession>
<dbReference type="InterPro" id="IPR011014">
    <property type="entry name" value="MscS_channel_TM-2"/>
</dbReference>
<evidence type="ECO:0000256" key="4">
    <source>
        <dbReference type="ARBA" id="ARBA00022692"/>
    </source>
</evidence>
<sequence length="306" mass="34643">MTDVWMTLSSLVFHDESTILHLKDWFFNQAGNILIALIVFLVGRYIIHWIQRVAERVMTRADYDPAAMSFVSQMVYYVLLVGLILICINQLGVPTTNFIAAFGAFGLGIGLALQNNLANLASGLLILLFKPFRAGHYISVGDIEGNVQAIQFMNTIIITKDQKRVYIPNSQMTSQPVTNFSYMRERMIPFVFDISYNNNHHDAIQLLKDIFSADKRILNSKSMEIGIKEFGNNSVRIAAFARVNTSNYLDVFYDIMSDVKDAFDEHGIEIPYPQRVVYMQHVDSSVGESVKMVGKGSDTKSMKKNR</sequence>
<dbReference type="InterPro" id="IPR008910">
    <property type="entry name" value="MSC_TM_helix"/>
</dbReference>
<protein>
    <submittedName>
        <fullName evidence="11">Transporter</fullName>
    </submittedName>
</protein>
<dbReference type="AlphaFoldDB" id="A0A2S7ZCY3"/>
<dbReference type="InterPro" id="IPR011066">
    <property type="entry name" value="MscS_channel_C_sf"/>
</dbReference>
<evidence type="ECO:0000259" key="9">
    <source>
        <dbReference type="Pfam" id="PF21082"/>
    </source>
</evidence>
<reference evidence="11 12" key="1">
    <citation type="submission" date="2018-01" db="EMBL/GenBank/DDBJ databases">
        <title>Draft genome sequences of clinical isolates and type strains of oral Veillonella including Veillonella infantum sp., nov.</title>
        <authorList>
            <person name="Mashima I."/>
            <person name="Liao Y.-C."/>
            <person name="Sabharwal A."/>
            <person name="Haase E.M."/>
            <person name="Nakazawa F."/>
            <person name="Scannapieco F.A."/>
        </authorList>
    </citation>
    <scope>NUCLEOTIDE SEQUENCE [LARGE SCALE GENOMIC DNA]</scope>
    <source>
        <strain evidence="11 12">JCM 15641</strain>
    </source>
</reference>
<feature type="domain" description="Mechanosensitive ion channel MscS" evidence="8">
    <location>
        <begin position="117"/>
        <end position="181"/>
    </location>
</feature>
<feature type="transmembrane region" description="Helical" evidence="7">
    <location>
        <begin position="25"/>
        <end position="47"/>
    </location>
</feature>
<dbReference type="Pfam" id="PF21088">
    <property type="entry name" value="MS_channel_1st"/>
    <property type="match status" value="1"/>
</dbReference>
<dbReference type="SUPFAM" id="SSF82689">
    <property type="entry name" value="Mechanosensitive channel protein MscS (YggB), C-terminal domain"/>
    <property type="match status" value="1"/>
</dbReference>
<dbReference type="Pfam" id="PF21082">
    <property type="entry name" value="MS_channel_3rd"/>
    <property type="match status" value="1"/>
</dbReference>
<proteinExistence type="inferred from homology"/>
<keyword evidence="6 7" id="KW-0472">Membrane</keyword>
<evidence type="ECO:0000259" key="10">
    <source>
        <dbReference type="Pfam" id="PF21088"/>
    </source>
</evidence>
<organism evidence="11 12">
    <name type="scientific">Veillonella denticariosi JCM 15641</name>
    <dbReference type="NCBI Taxonomy" id="1298594"/>
    <lineage>
        <taxon>Bacteria</taxon>
        <taxon>Bacillati</taxon>
        <taxon>Bacillota</taxon>
        <taxon>Negativicutes</taxon>
        <taxon>Veillonellales</taxon>
        <taxon>Veillonellaceae</taxon>
        <taxon>Veillonella</taxon>
    </lineage>
</organism>
<dbReference type="Pfam" id="PF05552">
    <property type="entry name" value="MS_channel_1st_1"/>
    <property type="match status" value="1"/>
</dbReference>
<evidence type="ECO:0000259" key="8">
    <source>
        <dbReference type="Pfam" id="PF00924"/>
    </source>
</evidence>